<dbReference type="AlphaFoldDB" id="W2S713"/>
<keyword evidence="3" id="KW-1185">Reference proteome</keyword>
<dbReference type="EMBL" id="KB822714">
    <property type="protein sequence ID" value="ETN44496.1"/>
    <property type="molecule type" value="Genomic_DNA"/>
</dbReference>
<evidence type="ECO:0000256" key="1">
    <source>
        <dbReference type="SAM" id="MobiDB-lite"/>
    </source>
</evidence>
<evidence type="ECO:0000313" key="2">
    <source>
        <dbReference type="EMBL" id="ETN44496.1"/>
    </source>
</evidence>
<proteinExistence type="predicted"/>
<sequence>MASPGHHKYPPRQYTPANPTGPFPYSSHDMTPMDPSLDTNFYSTPRFVTHIDDNAIVNLKQYYDVFLPQSSSSEHPSSSSKPVSILDICSSWVSHYPPRIAAPASKTDGDVIVVGTGMNDAELAANPVLNPTASGKARDGETRRRRWWLQDLNAHPKLNVPRDLANELSDTDKGTAGHLDATTCVVSIDYLTSPVGILSSVRTLTKPAGTIHLVISNRCFPTKAVGRWLKVDEPARLEMVGDYLWWSGWRSIEIVEVVAPGSWLKDPLWVVRGTNPG</sequence>
<dbReference type="eggNOG" id="ENOG502QS7X">
    <property type="taxonomic scope" value="Eukaryota"/>
</dbReference>
<evidence type="ECO:0008006" key="4">
    <source>
        <dbReference type="Google" id="ProtNLM"/>
    </source>
</evidence>
<feature type="compositionally biased region" description="Basic residues" evidence="1">
    <location>
        <begin position="1"/>
        <end position="10"/>
    </location>
</feature>
<evidence type="ECO:0000313" key="3">
    <source>
        <dbReference type="Proteomes" id="UP000030752"/>
    </source>
</evidence>
<dbReference type="PANTHER" id="PTHR43036">
    <property type="entry name" value="OSJNBB0011N17.9 PROTEIN"/>
    <property type="match status" value="1"/>
</dbReference>
<gene>
    <name evidence="2" type="ORF">HMPREF1541_10166</name>
</gene>
<dbReference type="InParanoid" id="W2S713"/>
<dbReference type="HOGENOM" id="CLU_072455_1_1_1"/>
<dbReference type="RefSeq" id="XP_008713059.1">
    <property type="nucleotide sequence ID" value="XM_008714837.1"/>
</dbReference>
<dbReference type="GeneID" id="19977505"/>
<accession>W2S713</accession>
<dbReference type="Proteomes" id="UP000030752">
    <property type="component" value="Unassembled WGS sequence"/>
</dbReference>
<dbReference type="PANTHER" id="PTHR43036:SF2">
    <property type="entry name" value="OS04G0481300 PROTEIN"/>
    <property type="match status" value="1"/>
</dbReference>
<reference evidence="2 3" key="1">
    <citation type="submission" date="2013-03" db="EMBL/GenBank/DDBJ databases">
        <title>The Genome Sequence of Phialophora europaea CBS 101466.</title>
        <authorList>
            <consortium name="The Broad Institute Genomics Platform"/>
            <person name="Cuomo C."/>
            <person name="de Hoog S."/>
            <person name="Gorbushina A."/>
            <person name="Walker B."/>
            <person name="Young S.K."/>
            <person name="Zeng Q."/>
            <person name="Gargeya S."/>
            <person name="Fitzgerald M."/>
            <person name="Haas B."/>
            <person name="Abouelleil A."/>
            <person name="Allen A.W."/>
            <person name="Alvarado L."/>
            <person name="Arachchi H.M."/>
            <person name="Berlin A.M."/>
            <person name="Chapman S.B."/>
            <person name="Gainer-Dewar J."/>
            <person name="Goldberg J."/>
            <person name="Griggs A."/>
            <person name="Gujja S."/>
            <person name="Hansen M."/>
            <person name="Howarth C."/>
            <person name="Imamovic A."/>
            <person name="Ireland A."/>
            <person name="Larimer J."/>
            <person name="McCowan C."/>
            <person name="Murphy C."/>
            <person name="Pearson M."/>
            <person name="Poon T.W."/>
            <person name="Priest M."/>
            <person name="Roberts A."/>
            <person name="Saif S."/>
            <person name="Shea T."/>
            <person name="Sisk P."/>
            <person name="Sykes S."/>
            <person name="Wortman J."/>
            <person name="Nusbaum C."/>
            <person name="Birren B."/>
        </authorList>
    </citation>
    <scope>NUCLEOTIDE SEQUENCE [LARGE SCALE GENOMIC DNA]</scope>
    <source>
        <strain evidence="2 3">CBS 101466</strain>
    </source>
</reference>
<protein>
    <recommendedName>
        <fullName evidence="4">Methyltransferase type 11 domain-containing protein</fullName>
    </recommendedName>
</protein>
<organism evidence="2 3">
    <name type="scientific">Cyphellophora europaea (strain CBS 101466)</name>
    <name type="common">Phialophora europaea</name>
    <dbReference type="NCBI Taxonomy" id="1220924"/>
    <lineage>
        <taxon>Eukaryota</taxon>
        <taxon>Fungi</taxon>
        <taxon>Dikarya</taxon>
        <taxon>Ascomycota</taxon>
        <taxon>Pezizomycotina</taxon>
        <taxon>Eurotiomycetes</taxon>
        <taxon>Chaetothyriomycetidae</taxon>
        <taxon>Chaetothyriales</taxon>
        <taxon>Cyphellophoraceae</taxon>
        <taxon>Cyphellophora</taxon>
    </lineage>
</organism>
<dbReference type="OrthoDB" id="2013972at2759"/>
<dbReference type="VEuPathDB" id="FungiDB:HMPREF1541_10166"/>
<name>W2S713_CYPE1</name>
<feature type="region of interest" description="Disordered" evidence="1">
    <location>
        <begin position="1"/>
        <end position="30"/>
    </location>
</feature>